<sequence>MEGITQQTIFSDLIKVLEKWTWKISYFYALVLGLSPAPYNFKTHRFQYSLTYLWYSALIQVTCLMMYPLSTPLFASEASRQDYYMHSNAILVWTYYVGKATRILANLVLSLEIWLNRKQILDLYQNYWTFSKKYEEFCQRYNMHDDMKSELNSIRCCTIYKFCSSHANSITISCLYLQMLQQASVKHYLIELTNFIQSFYLLEFGMELFVIMSQMHLHFVYINKSLQMMDLESFSNSSMFLRCQILWGMHLDCYTLTRRMLKICRKIGFVVLIKIFTTNINMLYHAVQFANGGIITDEISTIVGLLSIVSFYWDTILTVIGIDNLLTSCNRTAKTLALNAGVLMEWHAEDCFCKMISHFHDYLACHQLTINICGLIPLNKSSCLKYFLSVLVHLTVLVQFDMKSKPAEISN</sequence>
<dbReference type="KEGG" id="scac:106083157"/>
<keyword evidence="4 6" id="KW-1133">Transmembrane helix</keyword>
<dbReference type="OrthoDB" id="7935856at2759"/>
<name>A0A1I8PEY2_STOCA</name>
<feature type="transmembrane region" description="Helical" evidence="6">
    <location>
        <begin position="299"/>
        <end position="322"/>
    </location>
</feature>
<dbReference type="GO" id="GO:0050909">
    <property type="term" value="P:sensory perception of taste"/>
    <property type="evidence" value="ECO:0007669"/>
    <property type="project" value="InterPro"/>
</dbReference>
<feature type="transmembrane region" description="Helical" evidence="6">
    <location>
        <begin position="269"/>
        <end position="287"/>
    </location>
</feature>
<dbReference type="VEuPathDB" id="VectorBase:SCAU007441"/>
<evidence type="ECO:0000256" key="1">
    <source>
        <dbReference type="ARBA" id="ARBA00004651"/>
    </source>
</evidence>
<dbReference type="GO" id="GO:0005886">
    <property type="term" value="C:plasma membrane"/>
    <property type="evidence" value="ECO:0007669"/>
    <property type="project" value="UniProtKB-SubCell"/>
</dbReference>
<dbReference type="AlphaFoldDB" id="A0A1I8PEY2"/>
<evidence type="ECO:0000256" key="2">
    <source>
        <dbReference type="ARBA" id="ARBA00022475"/>
    </source>
</evidence>
<evidence type="ECO:0000256" key="4">
    <source>
        <dbReference type="ARBA" id="ARBA00022989"/>
    </source>
</evidence>
<gene>
    <name evidence="7" type="primary">106083157</name>
</gene>
<dbReference type="Pfam" id="PF08395">
    <property type="entry name" value="7tm_7"/>
    <property type="match status" value="1"/>
</dbReference>
<evidence type="ECO:0000256" key="6">
    <source>
        <dbReference type="RuleBase" id="RU363108"/>
    </source>
</evidence>
<accession>A0A1I8PEY2</accession>
<keyword evidence="6" id="KW-0675">Receptor</keyword>
<dbReference type="Proteomes" id="UP000095300">
    <property type="component" value="Unassembled WGS sequence"/>
</dbReference>
<keyword evidence="6" id="KW-0807">Transducer</keyword>
<proteinExistence type="inferred from homology"/>
<comment type="similarity">
    <text evidence="6">Belongs to the insect chemoreceptor superfamily. Gustatory receptor (GR) family.</text>
</comment>
<comment type="caution">
    <text evidence="6">Lacks conserved residue(s) required for the propagation of feature annotation.</text>
</comment>
<organism evidence="7 8">
    <name type="scientific">Stomoxys calcitrans</name>
    <name type="common">Stable fly</name>
    <name type="synonym">Conops calcitrans</name>
    <dbReference type="NCBI Taxonomy" id="35570"/>
    <lineage>
        <taxon>Eukaryota</taxon>
        <taxon>Metazoa</taxon>
        <taxon>Ecdysozoa</taxon>
        <taxon>Arthropoda</taxon>
        <taxon>Hexapoda</taxon>
        <taxon>Insecta</taxon>
        <taxon>Pterygota</taxon>
        <taxon>Neoptera</taxon>
        <taxon>Endopterygota</taxon>
        <taxon>Diptera</taxon>
        <taxon>Brachycera</taxon>
        <taxon>Muscomorpha</taxon>
        <taxon>Muscoidea</taxon>
        <taxon>Muscidae</taxon>
        <taxon>Stomoxys</taxon>
    </lineage>
</organism>
<protein>
    <recommendedName>
        <fullName evidence="6">Gustatory receptor</fullName>
    </recommendedName>
</protein>
<evidence type="ECO:0000313" key="8">
    <source>
        <dbReference type="Proteomes" id="UP000095300"/>
    </source>
</evidence>
<comment type="function">
    <text evidence="6">Gustatory receptor which mediates acceptance or avoidance behavior, depending on its substrates.</text>
</comment>
<keyword evidence="5 6" id="KW-0472">Membrane</keyword>
<comment type="subcellular location">
    <subcellularLocation>
        <location evidence="1 6">Cell membrane</location>
        <topology evidence="1 6">Multi-pass membrane protein</topology>
    </subcellularLocation>
</comment>
<keyword evidence="3 6" id="KW-0812">Transmembrane</keyword>
<evidence type="ECO:0000256" key="5">
    <source>
        <dbReference type="ARBA" id="ARBA00023136"/>
    </source>
</evidence>
<feature type="transmembrane region" description="Helical" evidence="6">
    <location>
        <begin position="52"/>
        <end position="70"/>
    </location>
</feature>
<dbReference type="GO" id="GO:0007165">
    <property type="term" value="P:signal transduction"/>
    <property type="evidence" value="ECO:0007669"/>
    <property type="project" value="UniProtKB-KW"/>
</dbReference>
<dbReference type="InterPro" id="IPR013604">
    <property type="entry name" value="7TM_chemorcpt"/>
</dbReference>
<dbReference type="EnsemblMetazoa" id="SCAU007441-RA">
    <property type="protein sequence ID" value="SCAU007441-PA"/>
    <property type="gene ID" value="SCAU007441"/>
</dbReference>
<keyword evidence="8" id="KW-1185">Reference proteome</keyword>
<keyword evidence="2 6" id="KW-1003">Cell membrane</keyword>
<evidence type="ECO:0000256" key="3">
    <source>
        <dbReference type="ARBA" id="ARBA00022692"/>
    </source>
</evidence>
<reference evidence="7" key="1">
    <citation type="submission" date="2020-05" db="UniProtKB">
        <authorList>
            <consortium name="EnsemblMetazoa"/>
        </authorList>
    </citation>
    <scope>IDENTIFICATION</scope>
    <source>
        <strain evidence="7">USDA</strain>
    </source>
</reference>
<evidence type="ECO:0000313" key="7">
    <source>
        <dbReference type="EnsemblMetazoa" id="SCAU007441-PA"/>
    </source>
</evidence>
<feature type="transmembrane region" description="Helical" evidence="6">
    <location>
        <begin position="90"/>
        <end position="115"/>
    </location>
</feature>